<dbReference type="InterPro" id="IPR036388">
    <property type="entry name" value="WH-like_DNA-bd_sf"/>
</dbReference>
<dbReference type="PANTHER" id="PTHR30319">
    <property type="entry name" value="PHENYLACETIC ACID REGULATOR-RELATED TRANSCRIPTIONAL REPRESSOR"/>
    <property type="match status" value="1"/>
</dbReference>
<protein>
    <submittedName>
        <fullName evidence="4">Phenylacetic acid degradation operon negative regulatory protein PaaX</fullName>
    </submittedName>
</protein>
<sequence length="350" mass="39189">MCTRVCRYSSVISSGLSTICPWAMRSSSCASVTAAIASRPPRYDTFFARTCKNACTIIIRPLSGGRQPEMRARSLLFTVYGDSIRPHGGEIGMRSLIRLMAPLELSPRAVRAAVSRIARQGWLRTRRVGRRAFYSLTPQGAWRVEQGVRRVYQVEPARWDGRWRLLTYAIPEGRRIARDRLRRELTWLGLGPLSRSTWVTPHNLTDLLRELARAHGLDGNVAIFEAAHLGPGQDRALVERCWDLGAVGARYRAFTAATGRRAAALHRRLRKRAISDEACFAEKILLVHEYRKFLFVDPGLPSALLPSDWPGRAAARLFRDVYQMLAGPAARFFEAAFEPPPGRPGGVISP</sequence>
<accession>A0A537K1T7</accession>
<evidence type="ECO:0000259" key="2">
    <source>
        <dbReference type="Pfam" id="PF08223"/>
    </source>
</evidence>
<dbReference type="Gene3D" id="1.20.58.1460">
    <property type="match status" value="1"/>
</dbReference>
<organism evidence="4 5">
    <name type="scientific">Candidatus Segetimicrobium genomatis</name>
    <dbReference type="NCBI Taxonomy" id="2569760"/>
    <lineage>
        <taxon>Bacteria</taxon>
        <taxon>Bacillati</taxon>
        <taxon>Candidatus Sysuimicrobiota</taxon>
        <taxon>Candidatus Sysuimicrobiia</taxon>
        <taxon>Candidatus Sysuimicrobiales</taxon>
        <taxon>Candidatus Segetimicrobiaceae</taxon>
        <taxon>Candidatus Segetimicrobium</taxon>
    </lineage>
</organism>
<feature type="domain" description="Transcriptional repressor PaaX-like central Cas2-like" evidence="3">
    <location>
        <begin position="157"/>
        <end position="238"/>
    </location>
</feature>
<dbReference type="Pfam" id="PF08223">
    <property type="entry name" value="PaaX_C"/>
    <property type="match status" value="1"/>
</dbReference>
<evidence type="ECO:0000313" key="5">
    <source>
        <dbReference type="Proteomes" id="UP000318509"/>
    </source>
</evidence>
<evidence type="ECO:0000313" key="4">
    <source>
        <dbReference type="EMBL" id="TMI89735.1"/>
    </source>
</evidence>
<gene>
    <name evidence="4" type="ORF">E6H00_09080</name>
</gene>
<dbReference type="GO" id="GO:0006351">
    <property type="term" value="P:DNA-templated transcription"/>
    <property type="evidence" value="ECO:0007669"/>
    <property type="project" value="TreeGrafter"/>
</dbReference>
<reference evidence="4 5" key="1">
    <citation type="journal article" date="2019" name="Nat. Microbiol.">
        <title>Mediterranean grassland soil C-N compound turnover is dependent on rainfall and depth, and is mediated by genomically divergent microorganisms.</title>
        <authorList>
            <person name="Diamond S."/>
            <person name="Andeer P.F."/>
            <person name="Li Z."/>
            <person name="Crits-Christoph A."/>
            <person name="Burstein D."/>
            <person name="Anantharaman K."/>
            <person name="Lane K.R."/>
            <person name="Thomas B.C."/>
            <person name="Pan C."/>
            <person name="Northen T.R."/>
            <person name="Banfield J.F."/>
        </authorList>
    </citation>
    <scope>NUCLEOTIDE SEQUENCE [LARGE SCALE GENOMIC DNA]</scope>
    <source>
        <strain evidence="4">NP_3</strain>
    </source>
</reference>
<dbReference type="Proteomes" id="UP000318509">
    <property type="component" value="Unassembled WGS sequence"/>
</dbReference>
<name>A0A537K1T7_9BACT</name>
<dbReference type="Pfam" id="PF07848">
    <property type="entry name" value="PaaX"/>
    <property type="match status" value="1"/>
</dbReference>
<dbReference type="Gene3D" id="1.10.10.10">
    <property type="entry name" value="Winged helix-like DNA-binding domain superfamily/Winged helix DNA-binding domain"/>
    <property type="match status" value="1"/>
</dbReference>
<dbReference type="PANTHER" id="PTHR30319:SF1">
    <property type="entry name" value="TRANSCRIPTIONAL REPRESSOR PAAX"/>
    <property type="match status" value="1"/>
</dbReference>
<dbReference type="EMBL" id="VBAK01000119">
    <property type="protein sequence ID" value="TMI89735.1"/>
    <property type="molecule type" value="Genomic_DNA"/>
</dbReference>
<dbReference type="Pfam" id="PF20803">
    <property type="entry name" value="PaaX_M"/>
    <property type="match status" value="1"/>
</dbReference>
<dbReference type="InterPro" id="IPR048846">
    <property type="entry name" value="PaaX-like_central"/>
</dbReference>
<dbReference type="AlphaFoldDB" id="A0A537K1T7"/>
<dbReference type="Gene3D" id="3.30.70.2650">
    <property type="match status" value="1"/>
</dbReference>
<dbReference type="InterPro" id="IPR036390">
    <property type="entry name" value="WH_DNA-bd_sf"/>
</dbReference>
<dbReference type="InterPro" id="IPR012906">
    <property type="entry name" value="PaaX-like_N"/>
</dbReference>
<feature type="domain" description="Transcriptional repressor PaaX-like N-terminal" evidence="1">
    <location>
        <begin position="71"/>
        <end position="139"/>
    </location>
</feature>
<evidence type="ECO:0000259" key="1">
    <source>
        <dbReference type="Pfam" id="PF07848"/>
    </source>
</evidence>
<evidence type="ECO:0000259" key="3">
    <source>
        <dbReference type="Pfam" id="PF20803"/>
    </source>
</evidence>
<feature type="domain" description="Transcriptional repressor PaaX-like C-terminal" evidence="2">
    <location>
        <begin position="242"/>
        <end position="335"/>
    </location>
</feature>
<comment type="caution">
    <text evidence="4">The sequence shown here is derived from an EMBL/GenBank/DDBJ whole genome shotgun (WGS) entry which is preliminary data.</text>
</comment>
<proteinExistence type="predicted"/>
<dbReference type="SUPFAM" id="SSF46785">
    <property type="entry name" value="Winged helix' DNA-binding domain"/>
    <property type="match status" value="1"/>
</dbReference>
<dbReference type="InterPro" id="IPR013225">
    <property type="entry name" value="PaaX_C"/>
</dbReference>